<dbReference type="Pfam" id="PF00498">
    <property type="entry name" value="FHA"/>
    <property type="match status" value="1"/>
</dbReference>
<dbReference type="InterPro" id="IPR000253">
    <property type="entry name" value="FHA_dom"/>
</dbReference>
<dbReference type="PROSITE" id="PS50006">
    <property type="entry name" value="FHA_DOMAIN"/>
    <property type="match status" value="1"/>
</dbReference>
<dbReference type="InterPro" id="IPR008984">
    <property type="entry name" value="SMAD_FHA_dom_sf"/>
</dbReference>
<protein>
    <recommendedName>
        <fullName evidence="1">FHA domain-containing protein</fullName>
    </recommendedName>
</protein>
<evidence type="ECO:0000313" key="3">
    <source>
        <dbReference type="Proteomes" id="UP000625976"/>
    </source>
</evidence>
<dbReference type="AlphaFoldDB" id="A0A917LN48"/>
<evidence type="ECO:0000259" key="1">
    <source>
        <dbReference type="PROSITE" id="PS50006"/>
    </source>
</evidence>
<dbReference type="CDD" id="cd00060">
    <property type="entry name" value="FHA"/>
    <property type="match status" value="1"/>
</dbReference>
<gene>
    <name evidence="2" type="ORF">GCM10010976_15740</name>
</gene>
<feature type="domain" description="FHA" evidence="1">
    <location>
        <begin position="109"/>
        <end position="172"/>
    </location>
</feature>
<sequence length="198" mass="22368">MAGYKCKKCNTRNTVLKEWIELGINRMVSCENCGHKMNLNLQPKQVQQTPGTQVVENSQAHNHVLESNGGTNVVGLNRGKANKYILQVVKSEHYTQNLQIKDFKNTLKIFIGRNPNNIENSEVDKDVFWTVNDPYISRTHCLITVLLNNGKAQFILEDLKSANGTEVNETKLENNDQILLNIGDEVVIGDTVFTLQKQ</sequence>
<dbReference type="RefSeq" id="WP_188463586.1">
    <property type="nucleotide sequence ID" value="NZ_BMFQ01000002.1"/>
</dbReference>
<name>A0A917LN48_9FLAO</name>
<evidence type="ECO:0000313" key="2">
    <source>
        <dbReference type="EMBL" id="GGG44998.1"/>
    </source>
</evidence>
<dbReference type="SMART" id="SM00240">
    <property type="entry name" value="FHA"/>
    <property type="match status" value="1"/>
</dbReference>
<dbReference type="Proteomes" id="UP000625976">
    <property type="component" value="Unassembled WGS sequence"/>
</dbReference>
<keyword evidence="3" id="KW-1185">Reference proteome</keyword>
<organism evidence="2 3">
    <name type="scientific">Bizionia arctica</name>
    <dbReference type="NCBI Taxonomy" id="1495645"/>
    <lineage>
        <taxon>Bacteria</taxon>
        <taxon>Pseudomonadati</taxon>
        <taxon>Bacteroidota</taxon>
        <taxon>Flavobacteriia</taxon>
        <taxon>Flavobacteriales</taxon>
        <taxon>Flavobacteriaceae</taxon>
        <taxon>Bizionia</taxon>
    </lineage>
</organism>
<dbReference type="SUPFAM" id="SSF49879">
    <property type="entry name" value="SMAD/FHA domain"/>
    <property type="match status" value="1"/>
</dbReference>
<comment type="caution">
    <text evidence="2">The sequence shown here is derived from an EMBL/GenBank/DDBJ whole genome shotgun (WGS) entry which is preliminary data.</text>
</comment>
<reference evidence="2" key="1">
    <citation type="journal article" date="2014" name="Int. J. Syst. Evol. Microbiol.">
        <title>Complete genome sequence of Corynebacterium casei LMG S-19264T (=DSM 44701T), isolated from a smear-ripened cheese.</title>
        <authorList>
            <consortium name="US DOE Joint Genome Institute (JGI-PGF)"/>
            <person name="Walter F."/>
            <person name="Albersmeier A."/>
            <person name="Kalinowski J."/>
            <person name="Ruckert C."/>
        </authorList>
    </citation>
    <scope>NUCLEOTIDE SEQUENCE</scope>
    <source>
        <strain evidence="2">CGMCC 1.12751</strain>
    </source>
</reference>
<proteinExistence type="predicted"/>
<reference evidence="2" key="2">
    <citation type="submission" date="2020-09" db="EMBL/GenBank/DDBJ databases">
        <authorList>
            <person name="Sun Q."/>
            <person name="Zhou Y."/>
        </authorList>
    </citation>
    <scope>NUCLEOTIDE SEQUENCE</scope>
    <source>
        <strain evidence="2">CGMCC 1.12751</strain>
    </source>
</reference>
<dbReference type="EMBL" id="BMFQ01000002">
    <property type="protein sequence ID" value="GGG44998.1"/>
    <property type="molecule type" value="Genomic_DNA"/>
</dbReference>
<dbReference type="Gene3D" id="2.60.200.20">
    <property type="match status" value="1"/>
</dbReference>
<accession>A0A917LN48</accession>